<feature type="repeat" description="RCC1" evidence="6">
    <location>
        <begin position="70"/>
        <end position="128"/>
    </location>
</feature>
<dbReference type="InterPro" id="IPR028641">
    <property type="entry name" value="RCC2"/>
</dbReference>
<evidence type="ECO:0000256" key="7">
    <source>
        <dbReference type="SAM" id="MobiDB-lite"/>
    </source>
</evidence>
<sequence length="609" mass="66171">MASPQKWGRVLLCGGTSWTKLGKKEKAGEGSDAPINLLEPHILRSLSNVKVVSIHTSCCSCHFVAIDIEGAAWAFGRNGSSCLGVSGVDAVNENAPLRLTAAGLGAEPGSKIVHAACGRNHTLIVTSDGQVFSAGTNKLGECGHAPCNEVSVFRPIRGLDAHAVQVSAGISFSLILTRDGKVFAIGSGEHGQLGNGSTGERISTGNKSSFDVIHTPTLIREFADKNIVQISSGQQHSIALDSEGTVYVWGYNGYCRLGLGDQKDVLRPKVVAQFNGLSAGTYVAAGPSNSIVIDKQGVYFMAGKWKNSGDGSTGSPWTTFRYMNDLMGIKSTFAACGGVTHWSLIDEDDGGVMTVAFGQGASYGELGLGVDEPKSATKPTKNQPLAGINVLAIAAGQNTTAILAEPSEKMSELQRHPEVEAPENCVNCEQEISGSEPLLCDKCDYPYHLKCLNPPLEDVPTGEWFCPRCSQAPGQMPQHYQQQPPRQQQEYRPPPPAQPQYQQQQPQQQHHSHPPQQQQRLPPPPPHQYQQQQRHPQQQQQQMPMLPPMNLYPPPHQYPQIHGHGHGQQQSTYPMQSNPYAHQAGYQQQQYKRSRDEDDGYLEAKRARQ</sequence>
<feature type="repeat" description="RCC1" evidence="6">
    <location>
        <begin position="244"/>
        <end position="296"/>
    </location>
</feature>
<dbReference type="SMART" id="SM00249">
    <property type="entry name" value="PHD"/>
    <property type="match status" value="1"/>
</dbReference>
<dbReference type="PROSITE" id="PS50016">
    <property type="entry name" value="ZF_PHD_2"/>
    <property type="match status" value="1"/>
</dbReference>
<name>A0A0D7BHT2_9AGAR</name>
<feature type="compositionally biased region" description="Low complexity" evidence="7">
    <location>
        <begin position="499"/>
        <end position="520"/>
    </location>
</feature>
<feature type="compositionally biased region" description="Low complexity" evidence="7">
    <location>
        <begin position="528"/>
        <end position="544"/>
    </location>
</feature>
<reference evidence="9 10" key="1">
    <citation type="journal article" date="2015" name="Fungal Genet. Biol.">
        <title>Evolution of novel wood decay mechanisms in Agaricales revealed by the genome sequences of Fistulina hepatica and Cylindrobasidium torrendii.</title>
        <authorList>
            <person name="Floudas D."/>
            <person name="Held B.W."/>
            <person name="Riley R."/>
            <person name="Nagy L.G."/>
            <person name="Koehler G."/>
            <person name="Ransdell A.S."/>
            <person name="Younus H."/>
            <person name="Chow J."/>
            <person name="Chiniquy J."/>
            <person name="Lipzen A."/>
            <person name="Tritt A."/>
            <person name="Sun H."/>
            <person name="Haridas S."/>
            <person name="LaButti K."/>
            <person name="Ohm R.A."/>
            <person name="Kues U."/>
            <person name="Blanchette R.A."/>
            <person name="Grigoriev I.V."/>
            <person name="Minto R.E."/>
            <person name="Hibbett D.S."/>
        </authorList>
    </citation>
    <scope>NUCLEOTIDE SEQUENCE [LARGE SCALE GENOMIC DNA]</scope>
    <source>
        <strain evidence="9 10">FP15055 ss-10</strain>
    </source>
</reference>
<evidence type="ECO:0000259" key="8">
    <source>
        <dbReference type="PROSITE" id="PS50016"/>
    </source>
</evidence>
<keyword evidence="4" id="KW-0862">Zinc</keyword>
<evidence type="ECO:0000256" key="4">
    <source>
        <dbReference type="ARBA" id="ARBA00022833"/>
    </source>
</evidence>
<dbReference type="PANTHER" id="PTHR46207:SF1">
    <property type="entry name" value="PROTEIN RCC2"/>
    <property type="match status" value="1"/>
</dbReference>
<keyword evidence="10" id="KW-1185">Reference proteome</keyword>
<dbReference type="InterPro" id="IPR009091">
    <property type="entry name" value="RCC1/BLIP-II"/>
</dbReference>
<dbReference type="GO" id="GO:0016020">
    <property type="term" value="C:membrane"/>
    <property type="evidence" value="ECO:0007669"/>
    <property type="project" value="TreeGrafter"/>
</dbReference>
<feature type="repeat" description="RCC1" evidence="6">
    <location>
        <begin position="180"/>
        <end position="243"/>
    </location>
</feature>
<evidence type="ECO:0000256" key="5">
    <source>
        <dbReference type="PROSITE-ProRule" id="PRU00146"/>
    </source>
</evidence>
<dbReference type="SUPFAM" id="SSF57903">
    <property type="entry name" value="FYVE/PHD zinc finger"/>
    <property type="match status" value="1"/>
</dbReference>
<dbReference type="PROSITE" id="PS00626">
    <property type="entry name" value="RCC1_2"/>
    <property type="match status" value="1"/>
</dbReference>
<dbReference type="Gene3D" id="2.130.10.30">
    <property type="entry name" value="Regulator of chromosome condensation 1/beta-lactamase-inhibitor protein II"/>
    <property type="match status" value="2"/>
</dbReference>
<gene>
    <name evidence="9" type="ORF">CYLTODRAFT_452038</name>
</gene>
<organism evidence="9 10">
    <name type="scientific">Cylindrobasidium torrendii FP15055 ss-10</name>
    <dbReference type="NCBI Taxonomy" id="1314674"/>
    <lineage>
        <taxon>Eukaryota</taxon>
        <taxon>Fungi</taxon>
        <taxon>Dikarya</taxon>
        <taxon>Basidiomycota</taxon>
        <taxon>Agaricomycotina</taxon>
        <taxon>Agaricomycetes</taxon>
        <taxon>Agaricomycetidae</taxon>
        <taxon>Agaricales</taxon>
        <taxon>Marasmiineae</taxon>
        <taxon>Physalacriaceae</taxon>
        <taxon>Cylindrobasidium</taxon>
    </lineage>
</organism>
<dbReference type="Pfam" id="PF25390">
    <property type="entry name" value="WD40_RLD"/>
    <property type="match status" value="1"/>
</dbReference>
<dbReference type="STRING" id="1314674.A0A0D7BHT2"/>
<dbReference type="PROSITE" id="PS50012">
    <property type="entry name" value="RCC1_3"/>
    <property type="match status" value="5"/>
</dbReference>
<dbReference type="GO" id="GO:0031267">
    <property type="term" value="F:small GTPase binding"/>
    <property type="evidence" value="ECO:0007669"/>
    <property type="project" value="TreeGrafter"/>
</dbReference>
<feature type="compositionally biased region" description="Low complexity" evidence="7">
    <location>
        <begin position="580"/>
        <end position="591"/>
    </location>
</feature>
<keyword evidence="3 5" id="KW-0863">Zinc-finger</keyword>
<dbReference type="OrthoDB" id="5370059at2759"/>
<dbReference type="PANTHER" id="PTHR46207">
    <property type="entry name" value="PROTEIN RCC2"/>
    <property type="match status" value="1"/>
</dbReference>
<dbReference type="EMBL" id="KN880473">
    <property type="protein sequence ID" value="KIY70128.1"/>
    <property type="molecule type" value="Genomic_DNA"/>
</dbReference>
<dbReference type="InterPro" id="IPR019787">
    <property type="entry name" value="Znf_PHD-finger"/>
</dbReference>
<dbReference type="InterPro" id="IPR013083">
    <property type="entry name" value="Znf_RING/FYVE/PHD"/>
</dbReference>
<dbReference type="AlphaFoldDB" id="A0A0D7BHT2"/>
<evidence type="ECO:0000256" key="6">
    <source>
        <dbReference type="PROSITE-ProRule" id="PRU00235"/>
    </source>
</evidence>
<feature type="repeat" description="RCC1" evidence="6">
    <location>
        <begin position="129"/>
        <end position="179"/>
    </location>
</feature>
<dbReference type="SUPFAM" id="SSF50985">
    <property type="entry name" value="RCC1/BLIP-II"/>
    <property type="match status" value="1"/>
</dbReference>
<dbReference type="InterPro" id="IPR000408">
    <property type="entry name" value="Reg_chr_condens"/>
</dbReference>
<keyword evidence="1" id="KW-0479">Metal-binding</keyword>
<dbReference type="Gene3D" id="3.30.40.10">
    <property type="entry name" value="Zinc/RING finger domain, C3HC4 (zinc finger)"/>
    <property type="match status" value="1"/>
</dbReference>
<evidence type="ECO:0000256" key="1">
    <source>
        <dbReference type="ARBA" id="ARBA00022723"/>
    </source>
</evidence>
<feature type="compositionally biased region" description="Low complexity" evidence="7">
    <location>
        <begin position="475"/>
        <end position="491"/>
    </location>
</feature>
<dbReference type="Proteomes" id="UP000054007">
    <property type="component" value="Unassembled WGS sequence"/>
</dbReference>
<evidence type="ECO:0000256" key="3">
    <source>
        <dbReference type="ARBA" id="ARBA00022771"/>
    </source>
</evidence>
<dbReference type="Pfam" id="PF00628">
    <property type="entry name" value="PHD"/>
    <property type="match status" value="1"/>
</dbReference>
<evidence type="ECO:0000313" key="9">
    <source>
        <dbReference type="EMBL" id="KIY70128.1"/>
    </source>
</evidence>
<proteinExistence type="predicted"/>
<evidence type="ECO:0000256" key="2">
    <source>
        <dbReference type="ARBA" id="ARBA00022737"/>
    </source>
</evidence>
<dbReference type="InterPro" id="IPR019786">
    <property type="entry name" value="Zinc_finger_PHD-type_CS"/>
</dbReference>
<dbReference type="InterPro" id="IPR058923">
    <property type="entry name" value="RCC1-like_dom"/>
</dbReference>
<dbReference type="GO" id="GO:0008270">
    <property type="term" value="F:zinc ion binding"/>
    <property type="evidence" value="ECO:0007669"/>
    <property type="project" value="UniProtKB-KW"/>
</dbReference>
<dbReference type="PRINTS" id="PR00633">
    <property type="entry name" value="RCCNDNSATION"/>
</dbReference>
<accession>A0A0D7BHT2</accession>
<evidence type="ECO:0000313" key="10">
    <source>
        <dbReference type="Proteomes" id="UP000054007"/>
    </source>
</evidence>
<feature type="compositionally biased region" description="Pro residues" evidence="7">
    <location>
        <begin position="545"/>
        <end position="557"/>
    </location>
</feature>
<dbReference type="InterPro" id="IPR011011">
    <property type="entry name" value="Znf_FYVE_PHD"/>
</dbReference>
<dbReference type="PROSITE" id="PS01359">
    <property type="entry name" value="ZF_PHD_1"/>
    <property type="match status" value="1"/>
</dbReference>
<feature type="compositionally biased region" description="Low complexity" evidence="7">
    <location>
        <begin position="558"/>
        <end position="570"/>
    </location>
</feature>
<feature type="domain" description="PHD-type" evidence="8">
    <location>
        <begin position="422"/>
        <end position="472"/>
    </location>
</feature>
<keyword evidence="2" id="KW-0677">Repeat</keyword>
<feature type="region of interest" description="Disordered" evidence="7">
    <location>
        <begin position="473"/>
        <end position="609"/>
    </location>
</feature>
<protein>
    <submittedName>
        <fullName evidence="9">RCC1/BLIP-II protein</fullName>
    </submittedName>
</protein>
<feature type="repeat" description="RCC1" evidence="6">
    <location>
        <begin position="352"/>
        <end position="406"/>
    </location>
</feature>
<dbReference type="InterPro" id="IPR001965">
    <property type="entry name" value="Znf_PHD"/>
</dbReference>